<keyword evidence="7" id="KW-1185">Reference proteome</keyword>
<proteinExistence type="predicted"/>
<dbReference type="EMBL" id="JAAALK010000286">
    <property type="protein sequence ID" value="KAG8063765.1"/>
    <property type="molecule type" value="Genomic_DNA"/>
</dbReference>
<reference evidence="6" key="2">
    <citation type="submission" date="2021-02" db="EMBL/GenBank/DDBJ databases">
        <authorList>
            <person name="Kimball J.A."/>
            <person name="Haas M.W."/>
            <person name="Macchietto M."/>
            <person name="Kono T."/>
            <person name="Duquette J."/>
            <person name="Shao M."/>
        </authorList>
    </citation>
    <scope>NUCLEOTIDE SEQUENCE</scope>
    <source>
        <tissue evidence="6">Fresh leaf tissue</tissue>
    </source>
</reference>
<dbReference type="InterPro" id="IPR050374">
    <property type="entry name" value="RRT5_SRSF_SR"/>
</dbReference>
<keyword evidence="5" id="KW-0539">Nucleus</keyword>
<dbReference type="GO" id="GO:0006397">
    <property type="term" value="P:mRNA processing"/>
    <property type="evidence" value="ECO:0007669"/>
    <property type="project" value="UniProtKB-KW"/>
</dbReference>
<dbReference type="Proteomes" id="UP000729402">
    <property type="component" value="Unassembled WGS sequence"/>
</dbReference>
<evidence type="ECO:0000256" key="4">
    <source>
        <dbReference type="ARBA" id="ARBA00022884"/>
    </source>
</evidence>
<gene>
    <name evidence="6" type="ORF">GUJ93_ZPchr0003g17932</name>
</gene>
<evidence type="ECO:0000313" key="7">
    <source>
        <dbReference type="Proteomes" id="UP000729402"/>
    </source>
</evidence>
<dbReference type="GO" id="GO:0005634">
    <property type="term" value="C:nucleus"/>
    <property type="evidence" value="ECO:0007669"/>
    <property type="project" value="UniProtKB-SubCell"/>
</dbReference>
<comment type="caution">
    <text evidence="6">The sequence shown here is derived from an EMBL/GenBank/DDBJ whole genome shotgun (WGS) entry which is preliminary data.</text>
</comment>
<evidence type="ECO:0000256" key="3">
    <source>
        <dbReference type="ARBA" id="ARBA00022737"/>
    </source>
</evidence>
<evidence type="ECO:0008006" key="8">
    <source>
        <dbReference type="Google" id="ProtNLM"/>
    </source>
</evidence>
<reference evidence="6" key="1">
    <citation type="journal article" date="2021" name="bioRxiv">
        <title>Whole Genome Assembly and Annotation of Northern Wild Rice, Zizania palustris L., Supports a Whole Genome Duplication in the Zizania Genus.</title>
        <authorList>
            <person name="Haas M."/>
            <person name="Kono T."/>
            <person name="Macchietto M."/>
            <person name="Millas R."/>
            <person name="McGilp L."/>
            <person name="Shao M."/>
            <person name="Duquette J."/>
            <person name="Hirsch C.N."/>
            <person name="Kimball J."/>
        </authorList>
    </citation>
    <scope>NUCLEOTIDE SEQUENCE</scope>
    <source>
        <tissue evidence="6">Fresh leaf tissue</tissue>
    </source>
</reference>
<evidence type="ECO:0000313" key="6">
    <source>
        <dbReference type="EMBL" id="KAG8063765.1"/>
    </source>
</evidence>
<evidence type="ECO:0000256" key="1">
    <source>
        <dbReference type="ARBA" id="ARBA00004123"/>
    </source>
</evidence>
<dbReference type="PANTHER" id="PTHR23003:SF62">
    <property type="entry name" value="SERINE_ARGININE (SR)-TYPE SHUTTLING MRNA BINDING PROTEIN NPL3"/>
    <property type="match status" value="1"/>
</dbReference>
<dbReference type="GO" id="GO:0005737">
    <property type="term" value="C:cytoplasm"/>
    <property type="evidence" value="ECO:0007669"/>
    <property type="project" value="TreeGrafter"/>
</dbReference>
<comment type="subcellular location">
    <subcellularLocation>
        <location evidence="1">Nucleus</location>
    </subcellularLocation>
</comment>
<accession>A0A8J5VET0</accession>
<dbReference type="PANTHER" id="PTHR23003">
    <property type="entry name" value="RNA RECOGNITION MOTIF RRM DOMAIN CONTAINING PROTEIN"/>
    <property type="match status" value="1"/>
</dbReference>
<dbReference type="OrthoDB" id="1099063at2759"/>
<protein>
    <recommendedName>
        <fullName evidence="8">RRM domain-containing protein</fullName>
    </recommendedName>
</protein>
<keyword evidence="3" id="KW-0677">Repeat</keyword>
<evidence type="ECO:0000256" key="5">
    <source>
        <dbReference type="ARBA" id="ARBA00023242"/>
    </source>
</evidence>
<keyword evidence="4" id="KW-0694">RNA-binding</keyword>
<name>A0A8J5VET0_ZIZPA</name>
<dbReference type="AlphaFoldDB" id="A0A8J5VET0"/>
<evidence type="ECO:0000256" key="2">
    <source>
        <dbReference type="ARBA" id="ARBA00022664"/>
    </source>
</evidence>
<keyword evidence="2" id="KW-0507">mRNA processing</keyword>
<dbReference type="GO" id="GO:0003729">
    <property type="term" value="F:mRNA binding"/>
    <property type="evidence" value="ECO:0007669"/>
    <property type="project" value="TreeGrafter"/>
</dbReference>
<sequence length="270" mass="30434">MNAACARFRSATKMESFDLTQSVTTELYFLNSCRRRGSTSDVECRSHSRLPNNPRRLLEEGPNSFQPSDPVLIMVVDSGLKDDLVFGDPNRSCFVLWEEKLRPVCVMYDPQLLWARRVVHMWGVPTAAFSQQFCVGMMSLCNSCTIYVGNLPGDIREREVDDLFYKLQVELAHGGRGPSFDWSSSYSSVGCHGASRCTDYCVMVTGLPSSTSWQYVKDHIRRAGDVYFSDVYCEVGDDDGTDPGEDEYYVGGSDEDQLEDIFLSVFSTRE</sequence>
<organism evidence="6 7">
    <name type="scientific">Zizania palustris</name>
    <name type="common">Northern wild rice</name>
    <dbReference type="NCBI Taxonomy" id="103762"/>
    <lineage>
        <taxon>Eukaryota</taxon>
        <taxon>Viridiplantae</taxon>
        <taxon>Streptophyta</taxon>
        <taxon>Embryophyta</taxon>
        <taxon>Tracheophyta</taxon>
        <taxon>Spermatophyta</taxon>
        <taxon>Magnoliopsida</taxon>
        <taxon>Liliopsida</taxon>
        <taxon>Poales</taxon>
        <taxon>Poaceae</taxon>
        <taxon>BOP clade</taxon>
        <taxon>Oryzoideae</taxon>
        <taxon>Oryzeae</taxon>
        <taxon>Zizaniinae</taxon>
        <taxon>Zizania</taxon>
    </lineage>
</organism>